<name>A0ABT3MVI3_9GAMM</name>
<feature type="compositionally biased region" description="Basic and acidic residues" evidence="1">
    <location>
        <begin position="105"/>
        <end position="117"/>
    </location>
</feature>
<keyword evidence="2" id="KW-0732">Signal</keyword>
<feature type="signal peptide" evidence="2">
    <location>
        <begin position="1"/>
        <end position="21"/>
    </location>
</feature>
<evidence type="ECO:0000313" key="4">
    <source>
        <dbReference type="Proteomes" id="UP001209854"/>
    </source>
</evidence>
<reference evidence="3 4" key="1">
    <citation type="submission" date="2022-10" db="EMBL/GenBank/DDBJ databases">
        <title>High-quality genome sequences of two octocoral-associated bacteria, Endozoicomonas euniceicola EF212 and Endozoicomonas gorgoniicola PS125.</title>
        <authorList>
            <person name="Chiou Y.-J."/>
            <person name="Chen Y.-H."/>
        </authorList>
    </citation>
    <scope>NUCLEOTIDE SEQUENCE [LARGE SCALE GENOMIC DNA]</scope>
    <source>
        <strain evidence="3 4">PS125</strain>
    </source>
</reference>
<feature type="compositionally biased region" description="Basic and acidic residues" evidence="1">
    <location>
        <begin position="137"/>
        <end position="155"/>
    </location>
</feature>
<protein>
    <recommendedName>
        <fullName evidence="5">Nicastrin</fullName>
    </recommendedName>
</protein>
<dbReference type="Proteomes" id="UP001209854">
    <property type="component" value="Unassembled WGS sequence"/>
</dbReference>
<evidence type="ECO:0000256" key="2">
    <source>
        <dbReference type="SAM" id="SignalP"/>
    </source>
</evidence>
<evidence type="ECO:0008006" key="5">
    <source>
        <dbReference type="Google" id="ProtNLM"/>
    </source>
</evidence>
<feature type="region of interest" description="Disordered" evidence="1">
    <location>
        <begin position="104"/>
        <end position="155"/>
    </location>
</feature>
<evidence type="ECO:0000313" key="3">
    <source>
        <dbReference type="EMBL" id="MCW7553382.1"/>
    </source>
</evidence>
<feature type="region of interest" description="Disordered" evidence="1">
    <location>
        <begin position="280"/>
        <end position="309"/>
    </location>
</feature>
<sequence length="309" mass="33838">MGRSLLFLTLGFLLTVSHKTAASGSCGLSGLSVLCNAQYRQPPVLKVLIHESTLSTRIPVVLYHDEAQNAIIATELSAYPTVLKNSSGVTTYGLFSCFGSCVRPASDEHQSDSRKESNLVTSVPARTSGNSGSGEGGEDKPPFSDYEKKITDDDPQAGEKRKYVALIRKLLHVASKFPVIVSKTLTEYDFIPNTALISWADSLALATPTGPRSFSFIEAEECDYYDWMKVLSALSNYHQEDKFFDPLLFINFFMHNDSDNRLSLIIQSIDTCSVITEQPDKTVNHSQGDPAHDNTPGKIHPAPAGQTDQ</sequence>
<evidence type="ECO:0000256" key="1">
    <source>
        <dbReference type="SAM" id="MobiDB-lite"/>
    </source>
</evidence>
<feature type="compositionally biased region" description="Polar residues" evidence="1">
    <location>
        <begin position="118"/>
        <end position="127"/>
    </location>
</feature>
<dbReference type="EMBL" id="JAPFCC010000001">
    <property type="protein sequence ID" value="MCW7553382.1"/>
    <property type="molecule type" value="Genomic_DNA"/>
</dbReference>
<gene>
    <name evidence="3" type="ORF">NX722_12210</name>
</gene>
<feature type="chain" id="PRO_5046232373" description="Nicastrin" evidence="2">
    <location>
        <begin position="22"/>
        <end position="309"/>
    </location>
</feature>
<proteinExistence type="predicted"/>
<organism evidence="3 4">
    <name type="scientific">Endozoicomonas gorgoniicola</name>
    <dbReference type="NCBI Taxonomy" id="1234144"/>
    <lineage>
        <taxon>Bacteria</taxon>
        <taxon>Pseudomonadati</taxon>
        <taxon>Pseudomonadota</taxon>
        <taxon>Gammaproteobacteria</taxon>
        <taxon>Oceanospirillales</taxon>
        <taxon>Endozoicomonadaceae</taxon>
        <taxon>Endozoicomonas</taxon>
    </lineage>
</organism>
<accession>A0ABT3MVI3</accession>
<keyword evidence="4" id="KW-1185">Reference proteome</keyword>
<dbReference type="RefSeq" id="WP_262568214.1">
    <property type="nucleotide sequence ID" value="NZ_JAPFCC010000001.1"/>
</dbReference>
<comment type="caution">
    <text evidence="3">The sequence shown here is derived from an EMBL/GenBank/DDBJ whole genome shotgun (WGS) entry which is preliminary data.</text>
</comment>